<name>A0A820D5E8_9BILA</name>
<comment type="caution">
    <text evidence="2">The sequence shown here is derived from an EMBL/GenBank/DDBJ whole genome shotgun (WGS) entry which is preliminary data.</text>
</comment>
<evidence type="ECO:0000313" key="3">
    <source>
        <dbReference type="Proteomes" id="UP000663836"/>
    </source>
</evidence>
<dbReference type="EMBL" id="CAJOBD010017165">
    <property type="protein sequence ID" value="CAF4220173.1"/>
    <property type="molecule type" value="Genomic_DNA"/>
</dbReference>
<evidence type="ECO:0000313" key="2">
    <source>
        <dbReference type="EMBL" id="CAF4220173.1"/>
    </source>
</evidence>
<feature type="non-terminal residue" evidence="2">
    <location>
        <position position="1"/>
    </location>
</feature>
<dbReference type="Pfam" id="PF18139">
    <property type="entry name" value="LSDAT_euk"/>
    <property type="match status" value="1"/>
</dbReference>
<protein>
    <recommendedName>
        <fullName evidence="1">TRPM SLOG domain-containing protein</fullName>
    </recommendedName>
</protein>
<feature type="non-terminal residue" evidence="2">
    <location>
        <position position="74"/>
    </location>
</feature>
<dbReference type="AlphaFoldDB" id="A0A820D5E8"/>
<accession>A0A820D5E8</accession>
<gene>
    <name evidence="2" type="ORF">JBS370_LOCUS37406</name>
</gene>
<reference evidence="2" key="1">
    <citation type="submission" date="2021-02" db="EMBL/GenBank/DDBJ databases">
        <authorList>
            <person name="Nowell W R."/>
        </authorList>
    </citation>
    <scope>NUCLEOTIDE SEQUENCE</scope>
</reference>
<organism evidence="2 3">
    <name type="scientific">Rotaria sordida</name>
    <dbReference type="NCBI Taxonomy" id="392033"/>
    <lineage>
        <taxon>Eukaryota</taxon>
        <taxon>Metazoa</taxon>
        <taxon>Spiralia</taxon>
        <taxon>Gnathifera</taxon>
        <taxon>Rotifera</taxon>
        <taxon>Eurotatoria</taxon>
        <taxon>Bdelloidea</taxon>
        <taxon>Philodinida</taxon>
        <taxon>Philodinidae</taxon>
        <taxon>Rotaria</taxon>
    </lineage>
</organism>
<proteinExistence type="predicted"/>
<feature type="domain" description="TRPM SLOG" evidence="1">
    <location>
        <begin position="2"/>
        <end position="74"/>
    </location>
</feature>
<sequence>PVHTEFIFIDDGTRSECGSEIEFRTRFERAIAGESFSLQNTTINCRHSSQAYSTNDSVLVVILVIEGGLETIKT</sequence>
<dbReference type="InterPro" id="IPR041491">
    <property type="entry name" value="TRPM_SLOG"/>
</dbReference>
<evidence type="ECO:0000259" key="1">
    <source>
        <dbReference type="Pfam" id="PF18139"/>
    </source>
</evidence>
<dbReference type="Proteomes" id="UP000663836">
    <property type="component" value="Unassembled WGS sequence"/>
</dbReference>